<reference evidence="2" key="1">
    <citation type="journal article" date="2017" name="Plant J.">
        <title>The pomegranate (Punica granatum L.) genome and the genomics of punicalagin biosynthesis.</title>
        <authorList>
            <person name="Qin G."/>
            <person name="Xu C."/>
            <person name="Ming R."/>
            <person name="Tang H."/>
            <person name="Guyot R."/>
            <person name="Kramer E.M."/>
            <person name="Hu Y."/>
            <person name="Yi X."/>
            <person name="Qi Y."/>
            <person name="Xu X."/>
            <person name="Gao Z."/>
            <person name="Pan H."/>
            <person name="Jian J."/>
            <person name="Tian Y."/>
            <person name="Yue Z."/>
            <person name="Xu Y."/>
        </authorList>
    </citation>
    <scope>NUCLEOTIDE SEQUENCE [LARGE SCALE GENOMIC DNA]</scope>
    <source>
        <strain evidence="2">cv. Dabenzi</strain>
    </source>
</reference>
<sequence>MIAHMRPIGWPEVRLVALPFVNKRIQGAVVSQKGLTGPPPVEKFFLERPLAGVRMNIQLKQRDWEEIDAEVQ</sequence>
<dbReference type="AlphaFoldDB" id="A0A218XUH7"/>
<comment type="caution">
    <text evidence="1">The sequence shown here is derived from an EMBL/GenBank/DDBJ whole genome shotgun (WGS) entry which is preliminary data.</text>
</comment>
<accession>A0A218XUH7</accession>
<dbReference type="Proteomes" id="UP000197138">
    <property type="component" value="Unassembled WGS sequence"/>
</dbReference>
<evidence type="ECO:0000313" key="1">
    <source>
        <dbReference type="EMBL" id="OWM88815.1"/>
    </source>
</evidence>
<dbReference type="EMBL" id="MTKT01000785">
    <property type="protein sequence ID" value="OWM88815.1"/>
    <property type="molecule type" value="Genomic_DNA"/>
</dbReference>
<name>A0A218XUH7_PUNGR</name>
<organism evidence="1 2">
    <name type="scientific">Punica granatum</name>
    <name type="common">Pomegranate</name>
    <dbReference type="NCBI Taxonomy" id="22663"/>
    <lineage>
        <taxon>Eukaryota</taxon>
        <taxon>Viridiplantae</taxon>
        <taxon>Streptophyta</taxon>
        <taxon>Embryophyta</taxon>
        <taxon>Tracheophyta</taxon>
        <taxon>Spermatophyta</taxon>
        <taxon>Magnoliopsida</taxon>
        <taxon>eudicotyledons</taxon>
        <taxon>Gunneridae</taxon>
        <taxon>Pentapetalae</taxon>
        <taxon>rosids</taxon>
        <taxon>malvids</taxon>
        <taxon>Myrtales</taxon>
        <taxon>Lythraceae</taxon>
        <taxon>Punica</taxon>
    </lineage>
</organism>
<protein>
    <submittedName>
        <fullName evidence="1">Uncharacterized protein</fullName>
    </submittedName>
</protein>
<gene>
    <name evidence="1" type="ORF">CDL15_Pgr020769</name>
</gene>
<evidence type="ECO:0000313" key="2">
    <source>
        <dbReference type="Proteomes" id="UP000197138"/>
    </source>
</evidence>
<proteinExistence type="predicted"/>